<evidence type="ECO:0000313" key="3">
    <source>
        <dbReference type="Proteomes" id="UP001497480"/>
    </source>
</evidence>
<dbReference type="EMBL" id="CAXHTB010000002">
    <property type="protein sequence ID" value="CAL0302276.1"/>
    <property type="molecule type" value="Genomic_DNA"/>
</dbReference>
<name>A0AAV1VZP3_LUPLU</name>
<accession>A0AAV1VZP3</accession>
<dbReference type="AlphaFoldDB" id="A0AAV1VZP3"/>
<dbReference type="Proteomes" id="UP001497480">
    <property type="component" value="Unassembled WGS sequence"/>
</dbReference>
<evidence type="ECO:0000313" key="2">
    <source>
        <dbReference type="EMBL" id="CAL0302276.1"/>
    </source>
</evidence>
<feature type="region of interest" description="Disordered" evidence="1">
    <location>
        <begin position="103"/>
        <end position="127"/>
    </location>
</feature>
<sequence length="189" mass="21616">MTKLFKKNIYSFLSTNTTIDTTTTSSVVVDDYNLQLQHTHQLILGLGLINATRVANKHMNVLESTTLEPNKNPSISKRIGFNDDIGGKVDGFMSCTESICSESSGERHQTDQQQHPSLFPQHDSCVDNNDYNKKDEDNDDCDLWQRKTMMKAEGRGELRKMKSFPWPLSWLNRNGKASFVLRPERKMED</sequence>
<reference evidence="2 3" key="1">
    <citation type="submission" date="2024-03" db="EMBL/GenBank/DDBJ databases">
        <authorList>
            <person name="Martinez-Hernandez J."/>
        </authorList>
    </citation>
    <scope>NUCLEOTIDE SEQUENCE [LARGE SCALE GENOMIC DNA]</scope>
</reference>
<keyword evidence="3" id="KW-1185">Reference proteome</keyword>
<protein>
    <submittedName>
        <fullName evidence="2">Uncharacterized protein</fullName>
    </submittedName>
</protein>
<proteinExistence type="predicted"/>
<evidence type="ECO:0000256" key="1">
    <source>
        <dbReference type="SAM" id="MobiDB-lite"/>
    </source>
</evidence>
<organism evidence="2 3">
    <name type="scientific">Lupinus luteus</name>
    <name type="common">European yellow lupine</name>
    <dbReference type="NCBI Taxonomy" id="3873"/>
    <lineage>
        <taxon>Eukaryota</taxon>
        <taxon>Viridiplantae</taxon>
        <taxon>Streptophyta</taxon>
        <taxon>Embryophyta</taxon>
        <taxon>Tracheophyta</taxon>
        <taxon>Spermatophyta</taxon>
        <taxon>Magnoliopsida</taxon>
        <taxon>eudicotyledons</taxon>
        <taxon>Gunneridae</taxon>
        <taxon>Pentapetalae</taxon>
        <taxon>rosids</taxon>
        <taxon>fabids</taxon>
        <taxon>Fabales</taxon>
        <taxon>Fabaceae</taxon>
        <taxon>Papilionoideae</taxon>
        <taxon>50 kb inversion clade</taxon>
        <taxon>genistoids sensu lato</taxon>
        <taxon>core genistoids</taxon>
        <taxon>Genisteae</taxon>
        <taxon>Lupinus</taxon>
    </lineage>
</organism>
<comment type="caution">
    <text evidence="2">The sequence shown here is derived from an EMBL/GenBank/DDBJ whole genome shotgun (WGS) entry which is preliminary data.</text>
</comment>
<gene>
    <name evidence="2" type="ORF">LLUT_LOCUS3336</name>
</gene>